<sequence>MKVNIKTVLHINSLKFRLLSFTLILLISTLVINIYSLSSIRSLENVHTEMIDRVFKIDNIKKEILSSENFLEQYFSTKTDSDLKNYAIHYQVCRDSFKYLQNIGLQKVNNSMEEEMLIKNIGNTLDSYKEVSNDSILNFYIYDRGEIFYSKLKETRDITNFIVEYTNDLQNEYLKYSEELSKSITESNKIQNKIILVILGFMVLSGVYFAVSIEKGVTKPLNQLTESAYKVATGEFNIPELKNSNIYELDVVTMGFNTMVDEIHKFINKMKEKADIEKKLGEEELKNLMAQNMLKESRLKMLQSQINPHFLFNTLNIIVITAMEEEAENTEKMINSLAELLRYSLNTIDHVTTVEKEIDIIKQYIYIQECRFGDRVKFNVDIDKSVLKVKLPGMILQPMVENALIHGIENKEEGGVIEVTARRIRDNCIVKIKDSGIGMTKEQIEKILKGNDVSKTKGHTTGLGVSNVISRLRLYFDNEDVINIFSEIGKGTEINLKIPMGG</sequence>
<dbReference type="InterPro" id="IPR050640">
    <property type="entry name" value="Bact_2-comp_sensor_kinase"/>
</dbReference>
<dbReference type="InterPro" id="IPR003594">
    <property type="entry name" value="HATPase_dom"/>
</dbReference>
<dbReference type="EMBL" id="JAUSWN010000001">
    <property type="protein sequence ID" value="MDQ0478345.1"/>
    <property type="molecule type" value="Genomic_DNA"/>
</dbReference>
<dbReference type="InterPro" id="IPR036890">
    <property type="entry name" value="HATPase_C_sf"/>
</dbReference>
<evidence type="ECO:0000313" key="18">
    <source>
        <dbReference type="EMBL" id="MDQ0478345.1"/>
    </source>
</evidence>
<evidence type="ECO:0000256" key="1">
    <source>
        <dbReference type="ARBA" id="ARBA00000085"/>
    </source>
</evidence>
<keyword evidence="11 15" id="KW-1133">Transmembrane helix</keyword>
<dbReference type="Pfam" id="PF06580">
    <property type="entry name" value="His_kinase"/>
    <property type="match status" value="1"/>
</dbReference>
<comment type="caution">
    <text evidence="18">The sequence shown here is derived from an EMBL/GenBank/DDBJ whole genome shotgun (WGS) entry which is preliminary data.</text>
</comment>
<name>A0ABU0JPK0_HATLI</name>
<dbReference type="Pfam" id="PF02518">
    <property type="entry name" value="HATPase_c"/>
    <property type="match status" value="1"/>
</dbReference>
<evidence type="ECO:0000256" key="11">
    <source>
        <dbReference type="ARBA" id="ARBA00022989"/>
    </source>
</evidence>
<dbReference type="GO" id="GO:0016301">
    <property type="term" value="F:kinase activity"/>
    <property type="evidence" value="ECO:0007669"/>
    <property type="project" value="UniProtKB-KW"/>
</dbReference>
<evidence type="ECO:0000256" key="12">
    <source>
        <dbReference type="ARBA" id="ARBA00023012"/>
    </source>
</evidence>
<feature type="transmembrane region" description="Helical" evidence="15">
    <location>
        <begin position="16"/>
        <end position="35"/>
    </location>
</feature>
<dbReference type="EC" id="2.7.13.3" evidence="3"/>
<evidence type="ECO:0000256" key="7">
    <source>
        <dbReference type="ARBA" id="ARBA00022692"/>
    </source>
</evidence>
<keyword evidence="5" id="KW-0597">Phosphoprotein</keyword>
<evidence type="ECO:0000256" key="14">
    <source>
        <dbReference type="SAM" id="Coils"/>
    </source>
</evidence>
<dbReference type="Gene3D" id="3.30.565.10">
    <property type="entry name" value="Histidine kinase-like ATPase, C-terminal domain"/>
    <property type="match status" value="1"/>
</dbReference>
<dbReference type="PANTHER" id="PTHR34220">
    <property type="entry name" value="SENSOR HISTIDINE KINASE YPDA"/>
    <property type="match status" value="1"/>
</dbReference>
<comment type="catalytic activity">
    <reaction evidence="1">
        <text>ATP + protein L-histidine = ADP + protein N-phospho-L-histidine.</text>
        <dbReference type="EC" id="2.7.13.3"/>
    </reaction>
</comment>
<evidence type="ECO:0000256" key="2">
    <source>
        <dbReference type="ARBA" id="ARBA00004651"/>
    </source>
</evidence>
<evidence type="ECO:0000256" key="3">
    <source>
        <dbReference type="ARBA" id="ARBA00012438"/>
    </source>
</evidence>
<evidence type="ECO:0000313" key="19">
    <source>
        <dbReference type="Proteomes" id="UP001224418"/>
    </source>
</evidence>
<dbReference type="Proteomes" id="UP001224418">
    <property type="component" value="Unassembled WGS sequence"/>
</dbReference>
<evidence type="ECO:0000259" key="17">
    <source>
        <dbReference type="PROSITE" id="PS50885"/>
    </source>
</evidence>
<gene>
    <name evidence="18" type="ORF">QOZ93_000046</name>
</gene>
<dbReference type="RefSeq" id="WP_343749859.1">
    <property type="nucleotide sequence ID" value="NZ_BAAACJ010000024.1"/>
</dbReference>
<evidence type="ECO:0000256" key="13">
    <source>
        <dbReference type="ARBA" id="ARBA00023136"/>
    </source>
</evidence>
<dbReference type="Pfam" id="PF00672">
    <property type="entry name" value="HAMP"/>
    <property type="match status" value="1"/>
</dbReference>
<keyword evidence="8" id="KW-0547">Nucleotide-binding</keyword>
<evidence type="ECO:0000256" key="8">
    <source>
        <dbReference type="ARBA" id="ARBA00022741"/>
    </source>
</evidence>
<keyword evidence="10" id="KW-0067">ATP-binding</keyword>
<feature type="transmembrane region" description="Helical" evidence="15">
    <location>
        <begin position="194"/>
        <end position="213"/>
    </location>
</feature>
<feature type="coiled-coil region" evidence="14">
    <location>
        <begin position="271"/>
        <end position="340"/>
    </location>
</feature>
<dbReference type="PROSITE" id="PS50885">
    <property type="entry name" value="HAMP"/>
    <property type="match status" value="1"/>
</dbReference>
<reference evidence="18 19" key="1">
    <citation type="submission" date="2023-07" db="EMBL/GenBank/DDBJ databases">
        <title>Genomic Encyclopedia of Type Strains, Phase IV (KMG-IV): sequencing the most valuable type-strain genomes for metagenomic binning, comparative biology and taxonomic classification.</title>
        <authorList>
            <person name="Goeker M."/>
        </authorList>
    </citation>
    <scope>NUCLEOTIDE SEQUENCE [LARGE SCALE GENOMIC DNA]</scope>
    <source>
        <strain evidence="18 19">DSM 1400</strain>
    </source>
</reference>
<evidence type="ECO:0000259" key="16">
    <source>
        <dbReference type="PROSITE" id="PS50109"/>
    </source>
</evidence>
<dbReference type="InterPro" id="IPR005467">
    <property type="entry name" value="His_kinase_dom"/>
</dbReference>
<evidence type="ECO:0000256" key="9">
    <source>
        <dbReference type="ARBA" id="ARBA00022777"/>
    </source>
</evidence>
<dbReference type="Gene3D" id="6.10.340.10">
    <property type="match status" value="1"/>
</dbReference>
<keyword evidence="9 18" id="KW-0418">Kinase</keyword>
<evidence type="ECO:0000256" key="6">
    <source>
        <dbReference type="ARBA" id="ARBA00022679"/>
    </source>
</evidence>
<evidence type="ECO:0000256" key="4">
    <source>
        <dbReference type="ARBA" id="ARBA00022475"/>
    </source>
</evidence>
<keyword evidence="4" id="KW-1003">Cell membrane</keyword>
<protein>
    <recommendedName>
        <fullName evidence="3">histidine kinase</fullName>
        <ecNumber evidence="3">2.7.13.3</ecNumber>
    </recommendedName>
</protein>
<dbReference type="InterPro" id="IPR010559">
    <property type="entry name" value="Sig_transdc_His_kin_internal"/>
</dbReference>
<feature type="domain" description="Histidine kinase" evidence="16">
    <location>
        <begin position="323"/>
        <end position="502"/>
    </location>
</feature>
<evidence type="ECO:0000256" key="15">
    <source>
        <dbReference type="SAM" id="Phobius"/>
    </source>
</evidence>
<dbReference type="PANTHER" id="PTHR34220:SF11">
    <property type="entry name" value="SENSOR PROTEIN KINASE HPTS"/>
    <property type="match status" value="1"/>
</dbReference>
<keyword evidence="19" id="KW-1185">Reference proteome</keyword>
<proteinExistence type="predicted"/>
<organism evidence="18 19">
    <name type="scientific">Hathewaya limosa</name>
    <name type="common">Clostridium limosum</name>
    <dbReference type="NCBI Taxonomy" id="1536"/>
    <lineage>
        <taxon>Bacteria</taxon>
        <taxon>Bacillati</taxon>
        <taxon>Bacillota</taxon>
        <taxon>Clostridia</taxon>
        <taxon>Eubacteriales</taxon>
        <taxon>Clostridiaceae</taxon>
        <taxon>Hathewaya</taxon>
    </lineage>
</organism>
<comment type="subcellular location">
    <subcellularLocation>
        <location evidence="2">Cell membrane</location>
        <topology evidence="2">Multi-pass membrane protein</topology>
    </subcellularLocation>
</comment>
<evidence type="ECO:0000256" key="5">
    <source>
        <dbReference type="ARBA" id="ARBA00022553"/>
    </source>
</evidence>
<dbReference type="SUPFAM" id="SSF158472">
    <property type="entry name" value="HAMP domain-like"/>
    <property type="match status" value="1"/>
</dbReference>
<evidence type="ECO:0000256" key="10">
    <source>
        <dbReference type="ARBA" id="ARBA00022840"/>
    </source>
</evidence>
<keyword evidence="12" id="KW-0902">Two-component regulatory system</keyword>
<accession>A0ABU0JPK0</accession>
<keyword evidence="6" id="KW-0808">Transferase</keyword>
<dbReference type="InterPro" id="IPR003660">
    <property type="entry name" value="HAMP_dom"/>
</dbReference>
<keyword evidence="14" id="KW-0175">Coiled coil</keyword>
<feature type="domain" description="HAMP" evidence="17">
    <location>
        <begin position="215"/>
        <end position="268"/>
    </location>
</feature>
<dbReference type="CDD" id="cd06225">
    <property type="entry name" value="HAMP"/>
    <property type="match status" value="1"/>
</dbReference>
<dbReference type="SUPFAM" id="SSF55874">
    <property type="entry name" value="ATPase domain of HSP90 chaperone/DNA topoisomerase II/histidine kinase"/>
    <property type="match status" value="1"/>
</dbReference>
<dbReference type="SMART" id="SM00387">
    <property type="entry name" value="HATPase_c"/>
    <property type="match status" value="1"/>
</dbReference>
<keyword evidence="13 15" id="KW-0472">Membrane</keyword>
<dbReference type="PROSITE" id="PS50109">
    <property type="entry name" value="HIS_KIN"/>
    <property type="match status" value="1"/>
</dbReference>
<keyword evidence="7 15" id="KW-0812">Transmembrane</keyword>